<organism evidence="2 3">
    <name type="scientific">Candidatus Rhodoluna planktonica</name>
    <dbReference type="NCBI Taxonomy" id="535712"/>
    <lineage>
        <taxon>Bacteria</taxon>
        <taxon>Bacillati</taxon>
        <taxon>Actinomycetota</taxon>
        <taxon>Actinomycetes</taxon>
        <taxon>Micrococcales</taxon>
        <taxon>Microbacteriaceae</taxon>
        <taxon>Luna cluster</taxon>
        <taxon>Luna-1 subcluster</taxon>
        <taxon>Rhodoluna</taxon>
    </lineage>
</organism>
<dbReference type="OrthoDB" id="5084290at2"/>
<gene>
    <name evidence="2" type="ORF">A4Z71_04465</name>
</gene>
<evidence type="ECO:0000313" key="3">
    <source>
        <dbReference type="Proteomes" id="UP000243784"/>
    </source>
</evidence>
<name>A0A1D9DZK1_9MICO</name>
<dbReference type="STRING" id="535712.A4Z71_04465"/>
<dbReference type="EMBL" id="CP015208">
    <property type="protein sequence ID" value="AOY56221.1"/>
    <property type="molecule type" value="Genomic_DNA"/>
</dbReference>
<dbReference type="AlphaFoldDB" id="A0A1D9DZK1"/>
<dbReference type="KEGG" id="rpla:A4Z71_04465"/>
<evidence type="ECO:0000259" key="1">
    <source>
        <dbReference type="PROSITE" id="PS51782"/>
    </source>
</evidence>
<dbReference type="InterPro" id="IPR018392">
    <property type="entry name" value="LysM"/>
</dbReference>
<dbReference type="PROSITE" id="PS51782">
    <property type="entry name" value="LYSM"/>
    <property type="match status" value="1"/>
</dbReference>
<dbReference type="SMART" id="SM00257">
    <property type="entry name" value="LysM"/>
    <property type="match status" value="1"/>
</dbReference>
<accession>A0A1D9DZK1</accession>
<dbReference type="InterPro" id="IPR036779">
    <property type="entry name" value="LysM_dom_sf"/>
</dbReference>
<dbReference type="Gene3D" id="3.10.350.10">
    <property type="entry name" value="LysM domain"/>
    <property type="match status" value="1"/>
</dbReference>
<protein>
    <recommendedName>
        <fullName evidence="1">LysM domain-containing protein</fullName>
    </recommendedName>
</protein>
<sequence>MSAFISTTRISRPTQRAVVLNRSGRKFVRTAIVLAVLSTSLFGFVGQATAGSESSQAQFTYVTVSAGETLWQLAERVAPNTDPREWIAQVVSLNGLTDNQVHPGQQIAIP</sequence>
<dbReference type="SUPFAM" id="SSF54106">
    <property type="entry name" value="LysM domain"/>
    <property type="match status" value="1"/>
</dbReference>
<dbReference type="RefSeq" id="WP_070954730.1">
    <property type="nucleotide sequence ID" value="NZ_CP015208.1"/>
</dbReference>
<dbReference type="Pfam" id="PF01476">
    <property type="entry name" value="LysM"/>
    <property type="match status" value="1"/>
</dbReference>
<dbReference type="Proteomes" id="UP000243784">
    <property type="component" value="Chromosome"/>
</dbReference>
<feature type="domain" description="LysM" evidence="1">
    <location>
        <begin position="60"/>
        <end position="109"/>
    </location>
</feature>
<evidence type="ECO:0000313" key="2">
    <source>
        <dbReference type="EMBL" id="AOY56221.1"/>
    </source>
</evidence>
<keyword evidence="3" id="KW-1185">Reference proteome</keyword>
<reference evidence="2 3" key="1">
    <citation type="journal article" date="2016" name="Biochim. Biophys. Acta">
        <title>Photochemical characterization of actinorhodopsin and its functional existence in the natural host.</title>
        <authorList>
            <person name="Nakamura S."/>
            <person name="Kikukawa T."/>
            <person name="Tamogami J."/>
            <person name="Kamiya M."/>
            <person name="Aizawa T."/>
            <person name="Hahn M.W."/>
            <person name="Ihara K."/>
            <person name="Kamo N."/>
            <person name="Demura M."/>
        </authorList>
    </citation>
    <scope>NUCLEOTIDE SEQUENCE [LARGE SCALE GENOMIC DNA]</scope>
    <source>
        <strain evidence="2 3">MWH-Dar1</strain>
    </source>
</reference>
<proteinExistence type="predicted"/>